<dbReference type="RefSeq" id="WP_108622566.1">
    <property type="nucleotide sequence ID" value="NZ_CP028901.1"/>
</dbReference>
<dbReference type="InterPro" id="IPR006260">
    <property type="entry name" value="TonB/TolA_C"/>
</dbReference>
<evidence type="ECO:0000256" key="3">
    <source>
        <dbReference type="ARBA" id="ARBA00022989"/>
    </source>
</evidence>
<gene>
    <name evidence="6" type="ORF">DBV39_17045</name>
</gene>
<dbReference type="NCBIfam" id="TIGR01352">
    <property type="entry name" value="tonB_Cterm"/>
    <property type="match status" value="1"/>
</dbReference>
<dbReference type="Gene3D" id="3.30.1150.10">
    <property type="match status" value="1"/>
</dbReference>
<dbReference type="SUPFAM" id="SSF74653">
    <property type="entry name" value="TolA/TonB C-terminal domain"/>
    <property type="match status" value="1"/>
</dbReference>
<evidence type="ECO:0000256" key="4">
    <source>
        <dbReference type="ARBA" id="ARBA00023136"/>
    </source>
</evidence>
<keyword evidence="4" id="KW-0472">Membrane</keyword>
<dbReference type="AlphaFoldDB" id="A0A2R4XMW4"/>
<sequence>MRQTSFWYDWIRAPEQNFLRWGIALSMLVHALLLAWPESPKPAPSDARAPKLDVMIVNTYDDQEPLMPNVIAQANLEGGGDQSERIASTPSPRVGDVDEDMSLEAMTRQRQTLEAQQEELLTRLMSLWSVPDRPADAERTDDARTEGADPTDQEALELNDRIAAILQEIERYNARPRRHYDAPSAIKNRFAAYIESWRLTVEQAGSEHYPSDGDRRPTGSLQATVTIDASGRVLDVKLDRPASDPLLNQAVRRILQLASPFASFPPEFADDIDQLVITRTWEFTPGQLTTKTP</sequence>
<evidence type="ECO:0000256" key="5">
    <source>
        <dbReference type="SAM" id="MobiDB-lite"/>
    </source>
</evidence>
<evidence type="ECO:0000256" key="2">
    <source>
        <dbReference type="ARBA" id="ARBA00022692"/>
    </source>
</evidence>
<name>A0A2R4XMW4_9BURK</name>
<protein>
    <submittedName>
        <fullName evidence="6">Energy transducer TonB</fullName>
    </submittedName>
</protein>
<organism evidence="6 7">
    <name type="scientific">Orrella marina</name>
    <dbReference type="NCBI Taxonomy" id="2163011"/>
    <lineage>
        <taxon>Bacteria</taxon>
        <taxon>Pseudomonadati</taxon>
        <taxon>Pseudomonadota</taxon>
        <taxon>Betaproteobacteria</taxon>
        <taxon>Burkholderiales</taxon>
        <taxon>Alcaligenaceae</taxon>
        <taxon>Orrella</taxon>
    </lineage>
</organism>
<accession>A0A2R4XMW4</accession>
<keyword evidence="7" id="KW-1185">Reference proteome</keyword>
<keyword evidence="3" id="KW-1133">Transmembrane helix</keyword>
<reference evidence="6 7" key="1">
    <citation type="submission" date="2018-04" db="EMBL/GenBank/DDBJ databases">
        <title>Bordetella sp. HZ20 isolated from seawater.</title>
        <authorList>
            <person name="Sun C."/>
        </authorList>
    </citation>
    <scope>NUCLEOTIDE SEQUENCE [LARGE SCALE GENOMIC DNA]</scope>
    <source>
        <strain evidence="6 7">HZ20</strain>
    </source>
</reference>
<dbReference type="Pfam" id="PF13103">
    <property type="entry name" value="TonB_2"/>
    <property type="match status" value="1"/>
</dbReference>
<evidence type="ECO:0000313" key="7">
    <source>
        <dbReference type="Proteomes" id="UP000244571"/>
    </source>
</evidence>
<comment type="subcellular location">
    <subcellularLocation>
        <location evidence="1">Membrane</location>
        <topology evidence="1">Single-pass membrane protein</topology>
    </subcellularLocation>
</comment>
<evidence type="ECO:0000313" key="6">
    <source>
        <dbReference type="EMBL" id="AWB35156.1"/>
    </source>
</evidence>
<keyword evidence="2" id="KW-0812">Transmembrane</keyword>
<dbReference type="EMBL" id="CP028901">
    <property type="protein sequence ID" value="AWB35156.1"/>
    <property type="molecule type" value="Genomic_DNA"/>
</dbReference>
<dbReference type="OrthoDB" id="9803361at2"/>
<proteinExistence type="predicted"/>
<dbReference type="KEGG" id="boz:DBV39_17045"/>
<evidence type="ECO:0000256" key="1">
    <source>
        <dbReference type="ARBA" id="ARBA00004167"/>
    </source>
</evidence>
<dbReference type="Proteomes" id="UP000244571">
    <property type="component" value="Chromosome"/>
</dbReference>
<dbReference type="GO" id="GO:0016020">
    <property type="term" value="C:membrane"/>
    <property type="evidence" value="ECO:0007669"/>
    <property type="project" value="UniProtKB-SubCell"/>
</dbReference>
<feature type="region of interest" description="Disordered" evidence="5">
    <location>
        <begin position="78"/>
        <end position="97"/>
    </location>
</feature>